<dbReference type="KEGG" id="prv:G7070_07235"/>
<proteinExistence type="predicted"/>
<reference evidence="2 3" key="1">
    <citation type="submission" date="2020-03" db="EMBL/GenBank/DDBJ databases">
        <title>Propioniciclava sp. nov., isolated from Hydrophilus acuminatus.</title>
        <authorList>
            <person name="Hyun D.-W."/>
            <person name="Bae J.-W."/>
        </authorList>
    </citation>
    <scope>NUCLEOTIDE SEQUENCE [LARGE SCALE GENOMIC DNA]</scope>
    <source>
        <strain evidence="2 3">HDW11</strain>
    </source>
</reference>
<dbReference type="PANTHER" id="PTHR34875:SF6">
    <property type="entry name" value="UPF0237 PROTEIN MJ1558"/>
    <property type="match status" value="1"/>
</dbReference>
<dbReference type="InterPro" id="IPR016867">
    <property type="entry name" value="GcvR"/>
</dbReference>
<keyword evidence="3" id="KW-1185">Reference proteome</keyword>
<dbReference type="InterPro" id="IPR045865">
    <property type="entry name" value="ACT-like_dom_sf"/>
</dbReference>
<dbReference type="InterPro" id="IPR002912">
    <property type="entry name" value="ACT_dom"/>
</dbReference>
<dbReference type="PIRSF" id="PIRSF028103">
    <property type="entry name" value="GcvR"/>
    <property type="match status" value="1"/>
</dbReference>
<accession>A0A6G7Y653</accession>
<dbReference type="Gene3D" id="3.30.70.260">
    <property type="match status" value="2"/>
</dbReference>
<evidence type="ECO:0000313" key="3">
    <source>
        <dbReference type="Proteomes" id="UP000501058"/>
    </source>
</evidence>
<dbReference type="GO" id="GO:0006355">
    <property type="term" value="P:regulation of DNA-templated transcription"/>
    <property type="evidence" value="ECO:0007669"/>
    <property type="project" value="InterPro"/>
</dbReference>
<dbReference type="CDD" id="cd04869">
    <property type="entry name" value="ACT_GcvR_2"/>
    <property type="match status" value="1"/>
</dbReference>
<name>A0A6G7Y653_9ACTN</name>
<dbReference type="AlphaFoldDB" id="A0A6G7Y653"/>
<dbReference type="Pfam" id="PF13740">
    <property type="entry name" value="ACT_6"/>
    <property type="match status" value="1"/>
</dbReference>
<gene>
    <name evidence="2" type="ORF">G7070_07235</name>
</gene>
<sequence>MSTLVITVIGTDRAGLVNALATVVADHGGNWTRSQLAELAGAFAGIVVAEIPDARAADFTAAVRAIEGLEVVVQGGSDAAAEHDSQVTLEVLGNDRPGIVRDVSRVFARHGLSIEELSTDTREAPMAGGRLFEARLVVDAADPAVMDAVRADLERLATELMVDLTWAQK</sequence>
<dbReference type="RefSeq" id="WP_166233132.1">
    <property type="nucleotide sequence ID" value="NZ_CP049865.1"/>
</dbReference>
<dbReference type="EMBL" id="CP049865">
    <property type="protein sequence ID" value="QIK72101.1"/>
    <property type="molecule type" value="Genomic_DNA"/>
</dbReference>
<evidence type="ECO:0000313" key="2">
    <source>
        <dbReference type="EMBL" id="QIK72101.1"/>
    </source>
</evidence>
<dbReference type="Pfam" id="PF01842">
    <property type="entry name" value="ACT"/>
    <property type="match status" value="1"/>
</dbReference>
<dbReference type="InterPro" id="IPR050990">
    <property type="entry name" value="UPF0237/GcvR_regulator"/>
</dbReference>
<feature type="domain" description="ACT" evidence="1">
    <location>
        <begin position="88"/>
        <end position="167"/>
    </location>
</feature>
<dbReference type="Proteomes" id="UP000501058">
    <property type="component" value="Chromosome"/>
</dbReference>
<organism evidence="2 3">
    <name type="scientific">Propioniciclava coleopterorum</name>
    <dbReference type="NCBI Taxonomy" id="2714937"/>
    <lineage>
        <taxon>Bacteria</taxon>
        <taxon>Bacillati</taxon>
        <taxon>Actinomycetota</taxon>
        <taxon>Actinomycetes</taxon>
        <taxon>Propionibacteriales</taxon>
        <taxon>Propionibacteriaceae</taxon>
        <taxon>Propioniciclava</taxon>
    </lineage>
</organism>
<dbReference type="PROSITE" id="PS51671">
    <property type="entry name" value="ACT"/>
    <property type="match status" value="1"/>
</dbReference>
<protein>
    <submittedName>
        <fullName evidence="2">ACT domain-containing protein</fullName>
    </submittedName>
</protein>
<dbReference type="SUPFAM" id="SSF55021">
    <property type="entry name" value="ACT-like"/>
    <property type="match status" value="2"/>
</dbReference>
<evidence type="ECO:0000259" key="1">
    <source>
        <dbReference type="PROSITE" id="PS51671"/>
    </source>
</evidence>
<dbReference type="PANTHER" id="PTHR34875">
    <property type="entry name" value="UPF0237 PROTEIN MJ1558"/>
    <property type="match status" value="1"/>
</dbReference>